<feature type="chain" id="PRO_5006868560" evidence="1">
    <location>
        <begin position="21"/>
        <end position="145"/>
    </location>
</feature>
<organism evidence="2 3">
    <name type="scientific">Trichinella nelsoni</name>
    <dbReference type="NCBI Taxonomy" id="6336"/>
    <lineage>
        <taxon>Eukaryota</taxon>
        <taxon>Metazoa</taxon>
        <taxon>Ecdysozoa</taxon>
        <taxon>Nematoda</taxon>
        <taxon>Enoplea</taxon>
        <taxon>Dorylaimia</taxon>
        <taxon>Trichinellida</taxon>
        <taxon>Trichinellidae</taxon>
        <taxon>Trichinella</taxon>
    </lineage>
</organism>
<dbReference type="Proteomes" id="UP000054630">
    <property type="component" value="Unassembled WGS sequence"/>
</dbReference>
<feature type="signal peptide" evidence="1">
    <location>
        <begin position="1"/>
        <end position="20"/>
    </location>
</feature>
<comment type="caution">
    <text evidence="2">The sequence shown here is derived from an EMBL/GenBank/DDBJ whole genome shotgun (WGS) entry which is preliminary data.</text>
</comment>
<evidence type="ECO:0000313" key="2">
    <source>
        <dbReference type="EMBL" id="KRX25519.1"/>
    </source>
</evidence>
<accession>A0A0V0SFA6</accession>
<name>A0A0V0SFA6_9BILA</name>
<dbReference type="EMBL" id="JYDL01000011">
    <property type="protein sequence ID" value="KRX25519.1"/>
    <property type="molecule type" value="Genomic_DNA"/>
</dbReference>
<sequence>MKIFLLISLIFNITFNICEAVKSTEEFMCNFKMMVQDWFNECHSSSRHYVVENIKGTVLYETYMSTEFEFKRSNCTKKSRPPYQVREKYGCFPIDSDDLKHIKKCTILHSGCLIALKLLNNFATQCHNADISAMFEIENLFPNII</sequence>
<gene>
    <name evidence="2" type="ORF">T07_2808</name>
</gene>
<evidence type="ECO:0000313" key="3">
    <source>
        <dbReference type="Proteomes" id="UP000054630"/>
    </source>
</evidence>
<evidence type="ECO:0000256" key="1">
    <source>
        <dbReference type="SAM" id="SignalP"/>
    </source>
</evidence>
<keyword evidence="1" id="KW-0732">Signal</keyword>
<keyword evidence="3" id="KW-1185">Reference proteome</keyword>
<reference evidence="2 3" key="1">
    <citation type="submission" date="2015-01" db="EMBL/GenBank/DDBJ databases">
        <title>Evolution of Trichinella species and genotypes.</title>
        <authorList>
            <person name="Korhonen P.K."/>
            <person name="Edoardo P."/>
            <person name="Giuseppe L.R."/>
            <person name="Gasser R.B."/>
        </authorList>
    </citation>
    <scope>NUCLEOTIDE SEQUENCE [LARGE SCALE GENOMIC DNA]</scope>
    <source>
        <strain evidence="2">ISS37</strain>
    </source>
</reference>
<dbReference type="OrthoDB" id="5914569at2759"/>
<proteinExistence type="predicted"/>
<protein>
    <submittedName>
        <fullName evidence="2">Uncharacterized protein</fullName>
    </submittedName>
</protein>
<dbReference type="AlphaFoldDB" id="A0A0V0SFA6"/>